<sequence>MSRRRSRGAGPGALQRRAAKEESLLDGNSANTLQNFFQSAKRATRKRIAVDVEPPCSSFPFLGYQVSLPEGIQPYKTQKKMIVKILMGLNAKQNVMIESPTGSGKTLGLLSSTCEWLVRHKMRVVESIEKCPVHGQEAAAATAQATQQAVVKQEEPSPKANLDLSPLRKHSDENVLDDCIIIDDVKLDDSRIGFGHDILEQANKRYEDDQEDMIITQPKQLSPDLFEAGEPKADEETKQPNCTCEPRIRVYYASRTHRQISQVVKEFSRLIYGHKLKHTILGSREQLCVNQTVRSAPDLTAKCKELLNADSGLGCQFREKLKALCPQSTPKTATRLREYIEPTVWDVESLKDSLGERPISACPYFAATRVLTLDSDIIFCPFSYLIDPIIRESSDVHLKNSVVILDEAHNVEDFCRESATFLFHDDEAMNAQTSMAEKCDEIGRDLGAKRKVATAAAATYDEEAQVVAHTQEQLRRMEEYQLHLRNMERYIKQMSSWIQEVARPVKKKCEEGGSWGQTPFRATQSSFNDVQKFTQTMNFAEIHVSLERHKLLLPEGDKTADGFKTSYQQVCSAKLDDEEADPDFLISRYKPSSEAIVFMEKMLHFQTFFLPQGNSESYRMNVLMEEEDSNSFATQNETFSSADVARRKGWQTTVPNPLDLISGKAPRRSGQKVLDGWKTTIGLWCMNPSLAFQGAFSSVRSVVLASGTLTPTESFESELGMKFHHKLDGEQVIPPEQIFASVVNTGPAGLPFIATYKHTSGQDNTFSRELARVCLSVSERTPGGVLCFFPSYRLMAQLTGEMDRIGIMKRLKSVKAVFSEPRRSSDLKRTMDEYSAAIQKPETLGPDCTGAIMFAVFRGKVSEGIDFTDELARCVISVGIPFPNTKDEQVLEKKKFNDERRMKSPSDTANISGDAWYTVQAYRALNQAIGRCLRHQRDWGAIVLVDQRLSAQLSPQAPNKISGWVRACLRGYSNYGQFERELEGFMRARSRDVPTERHVLTEE</sequence>
<dbReference type="PANTHER" id="PTHR11472:SF47">
    <property type="entry name" value="FANCONI ANEMIA GROUP J PROTEIN"/>
    <property type="match status" value="1"/>
</dbReference>
<evidence type="ECO:0000256" key="8">
    <source>
        <dbReference type="ARBA" id="ARBA00023235"/>
    </source>
</evidence>
<dbReference type="Pfam" id="PF13307">
    <property type="entry name" value="Helicase_C_2"/>
    <property type="match status" value="1"/>
</dbReference>
<accession>A0AA36DI61</accession>
<evidence type="ECO:0000256" key="4">
    <source>
        <dbReference type="ARBA" id="ARBA00022806"/>
    </source>
</evidence>
<dbReference type="GO" id="GO:0006289">
    <property type="term" value="P:nucleotide-excision repair"/>
    <property type="evidence" value="ECO:0007669"/>
    <property type="project" value="TreeGrafter"/>
</dbReference>
<dbReference type="FunFam" id="3.40.50.300:FF:003493">
    <property type="entry name" value="Predicted protein"/>
    <property type="match status" value="1"/>
</dbReference>
<evidence type="ECO:0000313" key="11">
    <source>
        <dbReference type="EMBL" id="CAJ0586825.1"/>
    </source>
</evidence>
<evidence type="ECO:0000256" key="3">
    <source>
        <dbReference type="ARBA" id="ARBA00022801"/>
    </source>
</evidence>
<dbReference type="Pfam" id="PF06733">
    <property type="entry name" value="DEAD_2"/>
    <property type="match status" value="1"/>
</dbReference>
<dbReference type="InterPro" id="IPR010614">
    <property type="entry name" value="RAD3-like_helicase_DEAD"/>
</dbReference>
<dbReference type="PROSITE" id="PS51193">
    <property type="entry name" value="HELICASE_ATP_BIND_2"/>
    <property type="match status" value="1"/>
</dbReference>
<feature type="domain" description="Helicase ATP-binding" evidence="10">
    <location>
        <begin position="64"/>
        <end position="478"/>
    </location>
</feature>
<dbReference type="Gene3D" id="3.40.50.300">
    <property type="entry name" value="P-loop containing nucleotide triphosphate hydrolases"/>
    <property type="match status" value="3"/>
</dbReference>
<proteinExistence type="predicted"/>
<feature type="non-terminal residue" evidence="11">
    <location>
        <position position="1003"/>
    </location>
</feature>
<dbReference type="InterPro" id="IPR006555">
    <property type="entry name" value="ATP-dep_Helicase_C"/>
</dbReference>
<dbReference type="GO" id="GO:0003677">
    <property type="term" value="F:DNA binding"/>
    <property type="evidence" value="ECO:0007669"/>
    <property type="project" value="InterPro"/>
</dbReference>
<keyword evidence="1" id="KW-0479">Metal-binding</keyword>
<dbReference type="InterPro" id="IPR002464">
    <property type="entry name" value="DNA/RNA_helicase_DEAH_CS"/>
</dbReference>
<dbReference type="InterPro" id="IPR006554">
    <property type="entry name" value="Helicase-like_DEXD_c2"/>
</dbReference>
<dbReference type="AlphaFoldDB" id="A0AA36DI61"/>
<dbReference type="InterPro" id="IPR014013">
    <property type="entry name" value="Helic_SF1/SF2_ATP-bd_DinG/Rad3"/>
</dbReference>
<dbReference type="GO" id="GO:0016818">
    <property type="term" value="F:hydrolase activity, acting on acid anhydrides, in phosphorus-containing anhydrides"/>
    <property type="evidence" value="ECO:0007669"/>
    <property type="project" value="InterPro"/>
</dbReference>
<evidence type="ECO:0000256" key="6">
    <source>
        <dbReference type="ARBA" id="ARBA00023004"/>
    </source>
</evidence>
<evidence type="ECO:0000259" key="10">
    <source>
        <dbReference type="PROSITE" id="PS51193"/>
    </source>
</evidence>
<evidence type="ECO:0000256" key="9">
    <source>
        <dbReference type="SAM" id="MobiDB-lite"/>
    </source>
</evidence>
<dbReference type="InterPro" id="IPR045028">
    <property type="entry name" value="DinG/Rad3-like"/>
</dbReference>
<dbReference type="GO" id="GO:0046872">
    <property type="term" value="F:metal ion binding"/>
    <property type="evidence" value="ECO:0007669"/>
    <property type="project" value="UniProtKB-KW"/>
</dbReference>
<dbReference type="SMART" id="SM00488">
    <property type="entry name" value="DEXDc2"/>
    <property type="match status" value="1"/>
</dbReference>
<dbReference type="GO" id="GO:1990918">
    <property type="term" value="P:double-strand break repair involved in meiotic recombination"/>
    <property type="evidence" value="ECO:0007669"/>
    <property type="project" value="TreeGrafter"/>
</dbReference>
<dbReference type="Proteomes" id="UP001177023">
    <property type="component" value="Unassembled WGS sequence"/>
</dbReference>
<evidence type="ECO:0000256" key="2">
    <source>
        <dbReference type="ARBA" id="ARBA00022741"/>
    </source>
</evidence>
<dbReference type="SUPFAM" id="SSF52540">
    <property type="entry name" value="P-loop containing nucleoside triphosphate hydrolases"/>
    <property type="match status" value="2"/>
</dbReference>
<feature type="region of interest" description="Disordered" evidence="9">
    <location>
        <begin position="144"/>
        <end position="165"/>
    </location>
</feature>
<dbReference type="GO" id="GO:0051536">
    <property type="term" value="F:iron-sulfur cluster binding"/>
    <property type="evidence" value="ECO:0007669"/>
    <property type="project" value="UniProtKB-KW"/>
</dbReference>
<dbReference type="PANTHER" id="PTHR11472">
    <property type="entry name" value="DNA REPAIR DEAD HELICASE RAD3/XP-D SUBFAMILY MEMBER"/>
    <property type="match status" value="1"/>
</dbReference>
<evidence type="ECO:0000313" key="12">
    <source>
        <dbReference type="Proteomes" id="UP001177023"/>
    </source>
</evidence>
<dbReference type="CDD" id="cd18788">
    <property type="entry name" value="SF2_C_XPD"/>
    <property type="match status" value="1"/>
</dbReference>
<dbReference type="GO" id="GO:0005524">
    <property type="term" value="F:ATP binding"/>
    <property type="evidence" value="ECO:0007669"/>
    <property type="project" value="UniProtKB-KW"/>
</dbReference>
<gene>
    <name evidence="11" type="ORF">MSPICULIGERA_LOCUS24807</name>
</gene>
<keyword evidence="8" id="KW-0413">Isomerase</keyword>
<reference evidence="11" key="1">
    <citation type="submission" date="2023-06" db="EMBL/GenBank/DDBJ databases">
        <authorList>
            <person name="Delattre M."/>
        </authorList>
    </citation>
    <scope>NUCLEOTIDE SEQUENCE</scope>
    <source>
        <strain evidence="11">AF72</strain>
    </source>
</reference>
<keyword evidence="7" id="KW-0411">Iron-sulfur</keyword>
<dbReference type="GO" id="GO:0005634">
    <property type="term" value="C:nucleus"/>
    <property type="evidence" value="ECO:0007669"/>
    <property type="project" value="TreeGrafter"/>
</dbReference>
<dbReference type="EMBL" id="CATQJA010002709">
    <property type="protein sequence ID" value="CAJ0586825.1"/>
    <property type="molecule type" value="Genomic_DNA"/>
</dbReference>
<comment type="caution">
    <text evidence="11">The sequence shown here is derived from an EMBL/GenBank/DDBJ whole genome shotgun (WGS) entry which is preliminary data.</text>
</comment>
<dbReference type="SMART" id="SM00491">
    <property type="entry name" value="HELICc2"/>
    <property type="match status" value="1"/>
</dbReference>
<evidence type="ECO:0000256" key="1">
    <source>
        <dbReference type="ARBA" id="ARBA00022723"/>
    </source>
</evidence>
<keyword evidence="3" id="KW-0378">Hydrolase</keyword>
<keyword evidence="2" id="KW-0547">Nucleotide-binding</keyword>
<keyword evidence="12" id="KW-1185">Reference proteome</keyword>
<keyword evidence="5" id="KW-0067">ATP-binding</keyword>
<dbReference type="InterPro" id="IPR027417">
    <property type="entry name" value="P-loop_NTPase"/>
</dbReference>
<dbReference type="GO" id="GO:0003678">
    <property type="term" value="F:DNA helicase activity"/>
    <property type="evidence" value="ECO:0007669"/>
    <property type="project" value="InterPro"/>
</dbReference>
<keyword evidence="4" id="KW-0347">Helicase</keyword>
<protein>
    <recommendedName>
        <fullName evidence="10">Helicase ATP-binding domain-containing protein</fullName>
    </recommendedName>
</protein>
<evidence type="ECO:0000256" key="5">
    <source>
        <dbReference type="ARBA" id="ARBA00022840"/>
    </source>
</evidence>
<name>A0AA36DI61_9BILA</name>
<evidence type="ECO:0000256" key="7">
    <source>
        <dbReference type="ARBA" id="ARBA00023014"/>
    </source>
</evidence>
<feature type="region of interest" description="Disordered" evidence="9">
    <location>
        <begin position="1"/>
        <end position="21"/>
    </location>
</feature>
<keyword evidence="6" id="KW-0408">Iron</keyword>
<organism evidence="11 12">
    <name type="scientific">Mesorhabditis spiculigera</name>
    <dbReference type="NCBI Taxonomy" id="96644"/>
    <lineage>
        <taxon>Eukaryota</taxon>
        <taxon>Metazoa</taxon>
        <taxon>Ecdysozoa</taxon>
        <taxon>Nematoda</taxon>
        <taxon>Chromadorea</taxon>
        <taxon>Rhabditida</taxon>
        <taxon>Rhabditina</taxon>
        <taxon>Rhabditomorpha</taxon>
        <taxon>Rhabditoidea</taxon>
        <taxon>Rhabditidae</taxon>
        <taxon>Mesorhabditinae</taxon>
        <taxon>Mesorhabditis</taxon>
    </lineage>
</organism>
<dbReference type="PROSITE" id="PS00690">
    <property type="entry name" value="DEAH_ATP_HELICASE"/>
    <property type="match status" value="1"/>
</dbReference>